<dbReference type="Proteomes" id="UP001066276">
    <property type="component" value="Chromosome 10"/>
</dbReference>
<keyword evidence="2" id="KW-1185">Reference proteome</keyword>
<accession>A0AAV7M6D8</accession>
<name>A0AAV7M6D8_PLEWA</name>
<evidence type="ECO:0000313" key="1">
    <source>
        <dbReference type="EMBL" id="KAJ1099360.1"/>
    </source>
</evidence>
<sequence>MDNISATTDALTTYLTIIDTEEVSSQTLWDALKAQMHSLFISLASQINKDGRAKGTEPQGQVKELEAVHKRTEPRGTLQHLEKLCKLFKLLDMDRQSISCSKLIKGNKARNKCNKAKRRQAVKLGATVPQE</sequence>
<dbReference type="EMBL" id="JANPWB010000014">
    <property type="protein sequence ID" value="KAJ1099360.1"/>
    <property type="molecule type" value="Genomic_DNA"/>
</dbReference>
<gene>
    <name evidence="1" type="ORF">NDU88_004462</name>
</gene>
<comment type="caution">
    <text evidence="1">The sequence shown here is derived from an EMBL/GenBank/DDBJ whole genome shotgun (WGS) entry which is preliminary data.</text>
</comment>
<dbReference type="AlphaFoldDB" id="A0AAV7M6D8"/>
<evidence type="ECO:0000313" key="2">
    <source>
        <dbReference type="Proteomes" id="UP001066276"/>
    </source>
</evidence>
<organism evidence="1 2">
    <name type="scientific">Pleurodeles waltl</name>
    <name type="common">Iberian ribbed newt</name>
    <dbReference type="NCBI Taxonomy" id="8319"/>
    <lineage>
        <taxon>Eukaryota</taxon>
        <taxon>Metazoa</taxon>
        <taxon>Chordata</taxon>
        <taxon>Craniata</taxon>
        <taxon>Vertebrata</taxon>
        <taxon>Euteleostomi</taxon>
        <taxon>Amphibia</taxon>
        <taxon>Batrachia</taxon>
        <taxon>Caudata</taxon>
        <taxon>Salamandroidea</taxon>
        <taxon>Salamandridae</taxon>
        <taxon>Pleurodelinae</taxon>
        <taxon>Pleurodeles</taxon>
    </lineage>
</organism>
<proteinExistence type="predicted"/>
<reference evidence="1" key="1">
    <citation type="journal article" date="2022" name="bioRxiv">
        <title>Sequencing and chromosome-scale assembly of the giantPleurodeles waltlgenome.</title>
        <authorList>
            <person name="Brown T."/>
            <person name="Elewa A."/>
            <person name="Iarovenko S."/>
            <person name="Subramanian E."/>
            <person name="Araus A.J."/>
            <person name="Petzold A."/>
            <person name="Susuki M."/>
            <person name="Suzuki K.-i.T."/>
            <person name="Hayashi T."/>
            <person name="Toyoda A."/>
            <person name="Oliveira C."/>
            <person name="Osipova E."/>
            <person name="Leigh N.D."/>
            <person name="Simon A."/>
            <person name="Yun M.H."/>
        </authorList>
    </citation>
    <scope>NUCLEOTIDE SEQUENCE</scope>
    <source>
        <strain evidence="1">20211129_DDA</strain>
        <tissue evidence="1">Liver</tissue>
    </source>
</reference>
<protein>
    <submittedName>
        <fullName evidence="1">Uncharacterized protein</fullName>
    </submittedName>
</protein>